<dbReference type="SUPFAM" id="SSF109715">
    <property type="entry name" value="DEK C-terminal domain"/>
    <property type="match status" value="1"/>
</dbReference>
<evidence type="ECO:0000256" key="3">
    <source>
        <dbReference type="ARBA" id="ARBA00023015"/>
    </source>
</evidence>
<keyword evidence="6" id="KW-0539">Nucleus</keyword>
<sequence length="179" mass="20422">MDAATKEKVEETVVEILRTADMLKMTEFNVRTLAGEKLGIDLSEPSRKKFVRQIVEGFLQQQQQIDAPEGGSGGGEVEEVQQEEEQEEEEEESNKRRSDGKEYDEAGDLIICQLSEKRRVTIQDFKGKTLVSIREYYKKDGKFLPTSKGISLTAEQWSSFNKNIPAIEKAIEKMEDRLN</sequence>
<dbReference type="Pfam" id="PF08766">
    <property type="entry name" value="DEK_C"/>
    <property type="match status" value="1"/>
</dbReference>
<keyword evidence="9" id="KW-1185">Reference proteome</keyword>
<name>A0A9R0IEF2_SPIOL</name>
<evidence type="ECO:0000256" key="7">
    <source>
        <dbReference type="SAM" id="MobiDB-lite"/>
    </source>
</evidence>
<dbReference type="GO" id="GO:0003677">
    <property type="term" value="F:DNA binding"/>
    <property type="evidence" value="ECO:0007669"/>
    <property type="project" value="UniProtKB-KW"/>
</dbReference>
<comment type="subcellular location">
    <subcellularLocation>
        <location evidence="1">Nucleus</location>
    </subcellularLocation>
</comment>
<feature type="region of interest" description="Disordered" evidence="7">
    <location>
        <begin position="62"/>
        <end position="102"/>
    </location>
</feature>
<evidence type="ECO:0000256" key="1">
    <source>
        <dbReference type="ARBA" id="ARBA00004123"/>
    </source>
</evidence>
<accession>A0A9R0IEF2</accession>
<dbReference type="GO" id="GO:0005634">
    <property type="term" value="C:nucleus"/>
    <property type="evidence" value="ECO:0000318"/>
    <property type="project" value="GO_Central"/>
</dbReference>
<dbReference type="PROSITE" id="PS51998">
    <property type="entry name" value="DEK_C"/>
    <property type="match status" value="1"/>
</dbReference>
<proteinExistence type="inferred from homology"/>
<dbReference type="GO" id="GO:0005667">
    <property type="term" value="C:transcription regulator complex"/>
    <property type="evidence" value="ECO:0000318"/>
    <property type="project" value="GO_Central"/>
</dbReference>
<dbReference type="Gene3D" id="2.30.31.10">
    <property type="entry name" value="Transcriptional Coactivator Pc4, Chain A"/>
    <property type="match status" value="1"/>
</dbReference>
<dbReference type="GO" id="GO:0003713">
    <property type="term" value="F:transcription coactivator activity"/>
    <property type="evidence" value="ECO:0000318"/>
    <property type="project" value="GO_Central"/>
</dbReference>
<dbReference type="SUPFAM" id="SSF54447">
    <property type="entry name" value="ssDNA-binding transcriptional regulator domain"/>
    <property type="match status" value="1"/>
</dbReference>
<feature type="compositionally biased region" description="Basic and acidic residues" evidence="7">
    <location>
        <begin position="93"/>
        <end position="102"/>
    </location>
</feature>
<dbReference type="GeneID" id="110786381"/>
<dbReference type="Proteomes" id="UP000813463">
    <property type="component" value="Chromosome 6"/>
</dbReference>
<gene>
    <name evidence="10" type="primary">LOC110786381</name>
</gene>
<dbReference type="InterPro" id="IPR003173">
    <property type="entry name" value="PC4_C"/>
</dbReference>
<evidence type="ECO:0000313" key="10">
    <source>
        <dbReference type="RefSeq" id="XP_021846619.1"/>
    </source>
</evidence>
<evidence type="ECO:0000259" key="8">
    <source>
        <dbReference type="PROSITE" id="PS51998"/>
    </source>
</evidence>
<dbReference type="AlphaFoldDB" id="A0A9R0IEF2"/>
<feature type="domain" description="DEK-C" evidence="8">
    <location>
        <begin position="3"/>
        <end position="60"/>
    </location>
</feature>
<reference evidence="9" key="1">
    <citation type="journal article" date="2021" name="Nat. Commun.">
        <title>Genomic analyses provide insights into spinach domestication and the genetic basis of agronomic traits.</title>
        <authorList>
            <person name="Cai X."/>
            <person name="Sun X."/>
            <person name="Xu C."/>
            <person name="Sun H."/>
            <person name="Wang X."/>
            <person name="Ge C."/>
            <person name="Zhang Z."/>
            <person name="Wang Q."/>
            <person name="Fei Z."/>
            <person name="Jiao C."/>
            <person name="Wang Q."/>
        </authorList>
    </citation>
    <scope>NUCLEOTIDE SEQUENCE [LARGE SCALE GENOMIC DNA]</scope>
    <source>
        <strain evidence="9">cv. Varoflay</strain>
    </source>
</reference>
<protein>
    <submittedName>
        <fullName evidence="10">RNA polymerase II transcriptional coactivator KELP</fullName>
    </submittedName>
</protein>
<dbReference type="PIRSF" id="PIRSF038156">
    <property type="entry name" value="RNA_pol_II_KELP"/>
    <property type="match status" value="1"/>
</dbReference>
<dbReference type="InterPro" id="IPR009044">
    <property type="entry name" value="ssDNA-bd_transcriptional_reg"/>
</dbReference>
<evidence type="ECO:0000256" key="5">
    <source>
        <dbReference type="ARBA" id="ARBA00023163"/>
    </source>
</evidence>
<keyword evidence="3" id="KW-0805">Transcription regulation</keyword>
<keyword evidence="4" id="KW-0238">DNA-binding</keyword>
<dbReference type="InterPro" id="IPR014876">
    <property type="entry name" value="DEK_C"/>
</dbReference>
<organism evidence="9 10">
    <name type="scientific">Spinacia oleracea</name>
    <name type="common">Spinach</name>
    <dbReference type="NCBI Taxonomy" id="3562"/>
    <lineage>
        <taxon>Eukaryota</taxon>
        <taxon>Viridiplantae</taxon>
        <taxon>Streptophyta</taxon>
        <taxon>Embryophyta</taxon>
        <taxon>Tracheophyta</taxon>
        <taxon>Spermatophyta</taxon>
        <taxon>Magnoliopsida</taxon>
        <taxon>eudicotyledons</taxon>
        <taxon>Gunneridae</taxon>
        <taxon>Pentapetalae</taxon>
        <taxon>Caryophyllales</taxon>
        <taxon>Chenopodiaceae</taxon>
        <taxon>Chenopodioideae</taxon>
        <taxon>Anserineae</taxon>
        <taxon>Spinacia</taxon>
    </lineage>
</organism>
<dbReference type="PANTHER" id="PTHR13215">
    <property type="entry name" value="RNA POLYMERASE II TRANSCRIPTIONAL COACTIVATOR"/>
    <property type="match status" value="1"/>
</dbReference>
<evidence type="ECO:0000256" key="2">
    <source>
        <dbReference type="ARBA" id="ARBA00009001"/>
    </source>
</evidence>
<dbReference type="OrthoDB" id="2505440at2759"/>
<evidence type="ECO:0000256" key="6">
    <source>
        <dbReference type="ARBA" id="ARBA00023242"/>
    </source>
</evidence>
<dbReference type="RefSeq" id="XP_021846619.1">
    <property type="nucleotide sequence ID" value="XM_021990927.2"/>
</dbReference>
<dbReference type="InterPro" id="IPR017415">
    <property type="entry name" value="KELP"/>
</dbReference>
<feature type="compositionally biased region" description="Acidic residues" evidence="7">
    <location>
        <begin position="76"/>
        <end position="92"/>
    </location>
</feature>
<keyword evidence="5" id="KW-0804">Transcription</keyword>
<dbReference type="GO" id="GO:0060261">
    <property type="term" value="P:positive regulation of transcription initiation by RNA polymerase II"/>
    <property type="evidence" value="ECO:0007669"/>
    <property type="project" value="InterPro"/>
</dbReference>
<dbReference type="KEGG" id="soe:110786381"/>
<reference evidence="10" key="2">
    <citation type="submission" date="2025-08" db="UniProtKB">
        <authorList>
            <consortium name="RefSeq"/>
        </authorList>
    </citation>
    <scope>IDENTIFICATION</scope>
    <source>
        <tissue evidence="10">Leaf</tissue>
    </source>
</reference>
<dbReference type="InterPro" id="IPR045125">
    <property type="entry name" value="Sub1/Tcp4-like"/>
</dbReference>
<dbReference type="FunFam" id="2.30.31.10:FF:000004">
    <property type="entry name" value="RNA polymerase II transcriptional coactivator KELP"/>
    <property type="match status" value="1"/>
</dbReference>
<evidence type="ECO:0000256" key="4">
    <source>
        <dbReference type="ARBA" id="ARBA00023125"/>
    </source>
</evidence>
<comment type="similarity">
    <text evidence="2">Belongs to the transcriptional coactivator PC4 family.</text>
</comment>
<dbReference type="Pfam" id="PF02229">
    <property type="entry name" value="PC4"/>
    <property type="match status" value="1"/>
</dbReference>
<evidence type="ECO:0000313" key="9">
    <source>
        <dbReference type="Proteomes" id="UP000813463"/>
    </source>
</evidence>